<accession>A0A0C3QD64</accession>
<keyword evidence="3" id="KW-1185">Reference proteome</keyword>
<evidence type="ECO:0000313" key="3">
    <source>
        <dbReference type="Proteomes" id="UP000054248"/>
    </source>
</evidence>
<sequence>MLSGTLGNSQSWAFLVRSLVPPVPSPFVNLQIKRDLKYLRCEYGRDVPGYPSPTSRTTSTAAPSLVC</sequence>
<gene>
    <name evidence="2" type="ORF">M407DRAFT_109185</name>
</gene>
<feature type="region of interest" description="Disordered" evidence="1">
    <location>
        <begin position="46"/>
        <end position="67"/>
    </location>
</feature>
<evidence type="ECO:0000256" key="1">
    <source>
        <dbReference type="SAM" id="MobiDB-lite"/>
    </source>
</evidence>
<proteinExistence type="predicted"/>
<reference evidence="2 3" key="1">
    <citation type="submission" date="2014-04" db="EMBL/GenBank/DDBJ databases">
        <authorList>
            <consortium name="DOE Joint Genome Institute"/>
            <person name="Kuo A."/>
            <person name="Girlanda M."/>
            <person name="Perotto S."/>
            <person name="Kohler A."/>
            <person name="Nagy L.G."/>
            <person name="Floudas D."/>
            <person name="Copeland A."/>
            <person name="Barry K.W."/>
            <person name="Cichocki N."/>
            <person name="Veneault-Fourrey C."/>
            <person name="LaButti K."/>
            <person name="Lindquist E.A."/>
            <person name="Lipzen A."/>
            <person name="Lundell T."/>
            <person name="Morin E."/>
            <person name="Murat C."/>
            <person name="Sun H."/>
            <person name="Tunlid A."/>
            <person name="Henrissat B."/>
            <person name="Grigoriev I.V."/>
            <person name="Hibbett D.S."/>
            <person name="Martin F."/>
            <person name="Nordberg H.P."/>
            <person name="Cantor M.N."/>
            <person name="Hua S.X."/>
        </authorList>
    </citation>
    <scope>NUCLEOTIDE SEQUENCE [LARGE SCALE GENOMIC DNA]</scope>
    <source>
        <strain evidence="2 3">MUT 4182</strain>
    </source>
</reference>
<protein>
    <submittedName>
        <fullName evidence="2">Uncharacterized protein</fullName>
    </submittedName>
</protein>
<reference evidence="3" key="2">
    <citation type="submission" date="2015-01" db="EMBL/GenBank/DDBJ databases">
        <title>Evolutionary Origins and Diversification of the Mycorrhizal Mutualists.</title>
        <authorList>
            <consortium name="DOE Joint Genome Institute"/>
            <consortium name="Mycorrhizal Genomics Consortium"/>
            <person name="Kohler A."/>
            <person name="Kuo A."/>
            <person name="Nagy L.G."/>
            <person name="Floudas D."/>
            <person name="Copeland A."/>
            <person name="Barry K.W."/>
            <person name="Cichocki N."/>
            <person name="Veneault-Fourrey C."/>
            <person name="LaButti K."/>
            <person name="Lindquist E.A."/>
            <person name="Lipzen A."/>
            <person name="Lundell T."/>
            <person name="Morin E."/>
            <person name="Murat C."/>
            <person name="Riley R."/>
            <person name="Ohm R."/>
            <person name="Sun H."/>
            <person name="Tunlid A."/>
            <person name="Henrissat B."/>
            <person name="Grigoriev I.V."/>
            <person name="Hibbett D.S."/>
            <person name="Martin F."/>
        </authorList>
    </citation>
    <scope>NUCLEOTIDE SEQUENCE [LARGE SCALE GENOMIC DNA]</scope>
    <source>
        <strain evidence="3">MUT 4182</strain>
    </source>
</reference>
<name>A0A0C3QD64_9AGAM</name>
<dbReference type="AlphaFoldDB" id="A0A0C3QD64"/>
<organism evidence="2 3">
    <name type="scientific">Tulasnella calospora MUT 4182</name>
    <dbReference type="NCBI Taxonomy" id="1051891"/>
    <lineage>
        <taxon>Eukaryota</taxon>
        <taxon>Fungi</taxon>
        <taxon>Dikarya</taxon>
        <taxon>Basidiomycota</taxon>
        <taxon>Agaricomycotina</taxon>
        <taxon>Agaricomycetes</taxon>
        <taxon>Cantharellales</taxon>
        <taxon>Tulasnellaceae</taxon>
        <taxon>Tulasnella</taxon>
    </lineage>
</organism>
<dbReference type="HOGENOM" id="CLU_2814307_0_0_1"/>
<dbReference type="Proteomes" id="UP000054248">
    <property type="component" value="Unassembled WGS sequence"/>
</dbReference>
<dbReference type="EMBL" id="KN823083">
    <property type="protein sequence ID" value="KIO23486.1"/>
    <property type="molecule type" value="Genomic_DNA"/>
</dbReference>
<evidence type="ECO:0000313" key="2">
    <source>
        <dbReference type="EMBL" id="KIO23486.1"/>
    </source>
</evidence>
<feature type="compositionally biased region" description="Low complexity" evidence="1">
    <location>
        <begin position="52"/>
        <end position="67"/>
    </location>
</feature>